<accession>A0A8A3NVU8</accession>
<feature type="compositionally biased region" description="Basic residues" evidence="1">
    <location>
        <begin position="258"/>
        <end position="285"/>
    </location>
</feature>
<dbReference type="EMBL" id="CP063405">
    <property type="protein sequence ID" value="QSZ29835.1"/>
    <property type="molecule type" value="Genomic_DNA"/>
</dbReference>
<protein>
    <submittedName>
        <fullName evidence="2">Uncharacterized protein</fullName>
    </submittedName>
</protein>
<evidence type="ECO:0000313" key="3">
    <source>
        <dbReference type="Proteomes" id="UP000672032"/>
    </source>
</evidence>
<feature type="region of interest" description="Disordered" evidence="1">
    <location>
        <begin position="256"/>
        <end position="288"/>
    </location>
</feature>
<keyword evidence="3" id="KW-1185">Reference proteome</keyword>
<dbReference type="OrthoDB" id="3522956at2759"/>
<sequence length="436" mass="49429">MDDSKREKKKFNAAKNSPFIKSSKANSFHAIRSTTNGDQKPARLITIQSTFPRNDTGKENICSMTACETTIFEKLPLIRSLFELNRKGTFKNHKNQFLHDPEYVHAETSAMQTAPGKILYVRDLVESKFTQFRDGYDRISKWNLKTLWTLTDCLVRFLDGQVLHADSRIGRSEKFWQRELEGVEVLAVYFGNMEFKGNAVRTALVSYMRQVPAAVPGPFAGMRRMGNETTTKLQLPEMRKAKKPCIIDLMSEDDIRAPRKSKSSTRTQKLKKKPRSAPQGVKKKTQSTPALEVLPSIPQDAYIQLNASYPGFLRVNIDTALKGSRLIGGLLKDLHSETFAAASGGELSRFVGADRDGKPTLLWDEVLMYLRKPGNAAEAMLSWGEDDRWAPLVMFVERCQVHRALWQDWDEGDLELARCFDSFVKARVCASEVQHL</sequence>
<organism evidence="2 3">
    <name type="scientific">Monilinia vaccinii-corymbosi</name>
    <dbReference type="NCBI Taxonomy" id="61207"/>
    <lineage>
        <taxon>Eukaryota</taxon>
        <taxon>Fungi</taxon>
        <taxon>Dikarya</taxon>
        <taxon>Ascomycota</taxon>
        <taxon>Pezizomycotina</taxon>
        <taxon>Leotiomycetes</taxon>
        <taxon>Helotiales</taxon>
        <taxon>Sclerotiniaceae</taxon>
        <taxon>Monilinia</taxon>
    </lineage>
</organism>
<name>A0A8A3NVU8_9HELO</name>
<evidence type="ECO:0000256" key="1">
    <source>
        <dbReference type="SAM" id="MobiDB-lite"/>
    </source>
</evidence>
<gene>
    <name evidence="2" type="ORF">DSL72_004353</name>
</gene>
<reference evidence="2" key="1">
    <citation type="submission" date="2020-10" db="EMBL/GenBank/DDBJ databases">
        <title>Genome Sequence of Monilinia vaccinii-corymbosi Sheds Light on Mummy Berry Disease Infection of Blueberry and Mating Type.</title>
        <authorList>
            <person name="Yow A.G."/>
            <person name="Zhang Y."/>
            <person name="Bansal K."/>
            <person name="Eacker S.M."/>
            <person name="Sullivan S."/>
            <person name="Liachko I."/>
            <person name="Cubeta M.A."/>
            <person name="Rollins J.A."/>
            <person name="Ashrafi H."/>
        </authorList>
    </citation>
    <scope>NUCLEOTIDE SEQUENCE</scope>
    <source>
        <strain evidence="2">RL-1</strain>
    </source>
</reference>
<dbReference type="Proteomes" id="UP000672032">
    <property type="component" value="Chromosome 1"/>
</dbReference>
<evidence type="ECO:0000313" key="2">
    <source>
        <dbReference type="EMBL" id="QSZ29835.1"/>
    </source>
</evidence>
<dbReference type="AlphaFoldDB" id="A0A8A3NVU8"/>
<proteinExistence type="predicted"/>